<feature type="domain" description="Carbohydrate kinase PfkB" evidence="2">
    <location>
        <begin position="92"/>
        <end position="170"/>
    </location>
</feature>
<feature type="domain" description="Carbohydrate kinase PfkB" evidence="2">
    <location>
        <begin position="200"/>
        <end position="345"/>
    </location>
</feature>
<dbReference type="SUPFAM" id="SSF53613">
    <property type="entry name" value="Ribokinase-like"/>
    <property type="match status" value="1"/>
</dbReference>
<dbReference type="Proteomes" id="UP000305778">
    <property type="component" value="Unassembled WGS sequence"/>
</dbReference>
<feature type="region of interest" description="Disordered" evidence="1">
    <location>
        <begin position="381"/>
        <end position="400"/>
    </location>
</feature>
<dbReference type="InterPro" id="IPR052562">
    <property type="entry name" value="Ketohexokinase-related"/>
</dbReference>
<dbReference type="Pfam" id="PF00294">
    <property type="entry name" value="PfkB"/>
    <property type="match status" value="2"/>
</dbReference>
<dbReference type="GO" id="GO:0016301">
    <property type="term" value="F:kinase activity"/>
    <property type="evidence" value="ECO:0007669"/>
    <property type="project" value="UniProtKB-KW"/>
</dbReference>
<evidence type="ECO:0000259" key="2">
    <source>
        <dbReference type="Pfam" id="PF00294"/>
    </source>
</evidence>
<keyword evidence="4" id="KW-1185">Reference proteome</keyword>
<dbReference type="PANTHER" id="PTHR42774">
    <property type="entry name" value="PHOSPHOTRANSFERASE SYSTEM TRANSPORT PROTEIN"/>
    <property type="match status" value="1"/>
</dbReference>
<protein>
    <submittedName>
        <fullName evidence="3">Carbohydrate kinase family protein</fullName>
    </submittedName>
</protein>
<sequence>MSSVGKHGLTILFKVEHSHAFFCSTLVNFAHRVQALANSSRTEGCAVVAAPEEPSIGAVPDVFLSGLLFYDIGFTGLDTPPAPGTEIWTKGMGSSPGGIANFAVALSRLGLRTSLAAAFGDDLTGTQLWEELAGTEKVDLSHSRRFAGWPTPITVSLAYDGDRALVTHGQAPPLSPDELIGTPPPSRAAVAHLGPEPQTWIRRATEAGTMVFADAGWEEAERWGGAVLEQLALCHAFLPNADEAMAYTRTATPQAALSRLADLVPLAVVTCGSEGAYAVDSTTGESASVRGLKVDALDATGAGDVFGAALVAATLAGWPLADRLRFANLVASLSVQRIGGAAAAPRWPDIALWWRALATAPKAADLRREYAFLDDVIPSPEPTNGPFTGTAEHVEQHVEP</sequence>
<proteinExistence type="predicted"/>
<evidence type="ECO:0000313" key="4">
    <source>
        <dbReference type="Proteomes" id="UP000305778"/>
    </source>
</evidence>
<organism evidence="3 4">
    <name type="scientific">Actinacidiphila oryziradicis</name>
    <dbReference type="NCBI Taxonomy" id="2571141"/>
    <lineage>
        <taxon>Bacteria</taxon>
        <taxon>Bacillati</taxon>
        <taxon>Actinomycetota</taxon>
        <taxon>Actinomycetes</taxon>
        <taxon>Kitasatosporales</taxon>
        <taxon>Streptomycetaceae</taxon>
        <taxon>Actinacidiphila</taxon>
    </lineage>
</organism>
<comment type="caution">
    <text evidence="3">The sequence shown here is derived from an EMBL/GenBank/DDBJ whole genome shotgun (WGS) entry which is preliminary data.</text>
</comment>
<dbReference type="PANTHER" id="PTHR42774:SF3">
    <property type="entry name" value="KETOHEXOKINASE"/>
    <property type="match status" value="1"/>
</dbReference>
<dbReference type="EMBL" id="SUMC01000019">
    <property type="protein sequence ID" value="TKA09767.1"/>
    <property type="molecule type" value="Genomic_DNA"/>
</dbReference>
<keyword evidence="3" id="KW-0808">Transferase</keyword>
<accession>A0A4U0SND4</accession>
<dbReference type="InterPro" id="IPR029056">
    <property type="entry name" value="Ribokinase-like"/>
</dbReference>
<evidence type="ECO:0000256" key="1">
    <source>
        <dbReference type="SAM" id="MobiDB-lite"/>
    </source>
</evidence>
<dbReference type="Gene3D" id="3.40.1190.20">
    <property type="match status" value="1"/>
</dbReference>
<name>A0A4U0SND4_9ACTN</name>
<dbReference type="InterPro" id="IPR011611">
    <property type="entry name" value="PfkB_dom"/>
</dbReference>
<dbReference type="OrthoDB" id="9813569at2"/>
<dbReference type="CDD" id="cd01942">
    <property type="entry name" value="ribokinase_group_A"/>
    <property type="match status" value="1"/>
</dbReference>
<dbReference type="AlphaFoldDB" id="A0A4U0SND4"/>
<reference evidence="3 4" key="1">
    <citation type="submission" date="2019-04" db="EMBL/GenBank/DDBJ databases">
        <title>Streptomyces oryziradicis sp. nov., a novel actinomycete isolated from rhizosphere soil of rice (Oryza sativa L.).</title>
        <authorList>
            <person name="Li C."/>
        </authorList>
    </citation>
    <scope>NUCLEOTIDE SEQUENCE [LARGE SCALE GENOMIC DNA]</scope>
    <source>
        <strain evidence="3 4">NEAU-C40</strain>
    </source>
</reference>
<evidence type="ECO:0000313" key="3">
    <source>
        <dbReference type="EMBL" id="TKA09767.1"/>
    </source>
</evidence>
<gene>
    <name evidence="3" type="ORF">FCI23_20400</name>
</gene>
<keyword evidence="3" id="KW-0418">Kinase</keyword>